<name>A0A075H6B2_9ARCH</name>
<protein>
    <submittedName>
        <fullName evidence="1">Uncharacterized protein</fullName>
    </submittedName>
</protein>
<sequence length="213" mass="25437">MIMYIYAEHNFVILSSDSQVKWFDDLVGVAYRYYDLRMNVIPLFHDFKKAQLFWRETIKWWNDHSIKIRFVESGNTYWFIMGAESTSRENDRFLFKILPISSHYERFKKGHEGTAYLRLGVYTKKYKKDVKNNAKCNCGHIKEDHEEGDENDSCLFEVCDCEKFETFQINILKKKKTVTNIKFLTEVEIKEDVLAWNCLSVNKYGKKEKDADK</sequence>
<proteinExistence type="predicted"/>
<organism evidence="1">
    <name type="scientific">uncultured marine thaumarchaeote KM3_42_C02</name>
    <dbReference type="NCBI Taxonomy" id="1456147"/>
    <lineage>
        <taxon>Archaea</taxon>
        <taxon>Nitrososphaerota</taxon>
        <taxon>environmental samples</taxon>
    </lineage>
</organism>
<dbReference type="EMBL" id="KF900878">
    <property type="protein sequence ID" value="AIF10002.1"/>
    <property type="molecule type" value="Genomic_DNA"/>
</dbReference>
<evidence type="ECO:0000313" key="1">
    <source>
        <dbReference type="EMBL" id="AIF10002.1"/>
    </source>
</evidence>
<accession>A0A075H6B2</accession>
<reference evidence="1" key="1">
    <citation type="journal article" date="2014" name="Genome Biol. Evol.">
        <title>Pangenome evidence for extensive interdomain horizontal transfer affecting lineage core and shell genes in uncultured planktonic thaumarchaeota and euryarchaeota.</title>
        <authorList>
            <person name="Deschamps P."/>
            <person name="Zivanovic Y."/>
            <person name="Moreira D."/>
            <person name="Rodriguez-Valera F."/>
            <person name="Lopez-Garcia P."/>
        </authorList>
    </citation>
    <scope>NUCLEOTIDE SEQUENCE</scope>
</reference>
<dbReference type="AlphaFoldDB" id="A0A075H6B2"/>